<dbReference type="Gene3D" id="3.40.50.300">
    <property type="entry name" value="P-loop containing nucleotide triphosphate hydrolases"/>
    <property type="match status" value="2"/>
</dbReference>
<dbReference type="GO" id="GO:0005634">
    <property type="term" value="C:nucleus"/>
    <property type="evidence" value="ECO:0007669"/>
    <property type="project" value="TreeGrafter"/>
</dbReference>
<dbReference type="Pfam" id="PF17862">
    <property type="entry name" value="AAA_lid_3"/>
    <property type="match status" value="1"/>
</dbReference>
<dbReference type="InterPro" id="IPR001487">
    <property type="entry name" value="Bromodomain"/>
</dbReference>
<dbReference type="GO" id="GO:0045815">
    <property type="term" value="P:transcription initiation-coupled chromatin remodeling"/>
    <property type="evidence" value="ECO:0007669"/>
    <property type="project" value="TreeGrafter"/>
</dbReference>
<dbReference type="FunCoup" id="D2VGU3">
    <property type="interactions" value="451"/>
</dbReference>
<evidence type="ECO:0000313" key="8">
    <source>
        <dbReference type="EMBL" id="EFC44029.1"/>
    </source>
</evidence>
<dbReference type="GO" id="GO:0006334">
    <property type="term" value="P:nucleosome assembly"/>
    <property type="evidence" value="ECO:0007669"/>
    <property type="project" value="TreeGrafter"/>
</dbReference>
<dbReference type="InParanoid" id="D2VGU3"/>
<dbReference type="STRING" id="5762.D2VGU3"/>
<reference evidence="8 9" key="1">
    <citation type="journal article" date="2010" name="Cell">
        <title>The genome of Naegleria gruberi illuminates early eukaryotic versatility.</title>
        <authorList>
            <person name="Fritz-Laylin L.K."/>
            <person name="Prochnik S.E."/>
            <person name="Ginger M.L."/>
            <person name="Dacks J.B."/>
            <person name="Carpenter M.L."/>
            <person name="Field M.C."/>
            <person name="Kuo A."/>
            <person name="Paredez A."/>
            <person name="Chapman J."/>
            <person name="Pham J."/>
            <person name="Shu S."/>
            <person name="Neupane R."/>
            <person name="Cipriano M."/>
            <person name="Mancuso J."/>
            <person name="Tu H."/>
            <person name="Salamov A."/>
            <person name="Lindquist E."/>
            <person name="Shapiro H."/>
            <person name="Lucas S."/>
            <person name="Grigoriev I.V."/>
            <person name="Cande W.Z."/>
            <person name="Fulton C."/>
            <person name="Rokhsar D.S."/>
            <person name="Dawson S.C."/>
        </authorList>
    </citation>
    <scope>NUCLEOTIDE SEQUENCE [LARGE SCALE GENOMIC DNA]</scope>
    <source>
        <strain evidence="8 9">NEG-M</strain>
    </source>
</reference>
<sequence length="1284" mass="145524">MPYNTRHHSTPRGSYSKFFDDAEEEEEEEEEAQTRKPPTRRTSTRSSHRNSSSDSEEIDDLTSKRSTRQNKPRHNRIEQEEPEDEYSESIASSRPKRTPKKTTYTDFYTEDYDENSDKETPKSSRKKAPARRTTGTKVQIKRELIEAHTSEIPNPTIVQQPSEQVETSVITSGVIDDVFKDIIPNNQPITTEQNSIPTMEFPTSTVPPSNMEFDTSLNRSQSAISEQSDDHKGKKRKKNEEDEDFVMDDDEPEEEEAIEVSDEALSDAISSNDELEMRPTRSRKKPKFIVDDDEELEETETPKENGKDIKKRLRPRTQAQLNPYSHPIPNIDNIEIPSKSTMIKEQQELLAPLDSLTFQFSESESESDNDETGLVNPAFGKKGEYDHIKPINIEQLKKKPSADIDPVFSKPVGFDMVGGLHKHINALKEMVVLPLLYPEVFNKFDITPPRGVIFYGPPGTGKTLVARALASTCGTGTDGNKPIAFFMRKGADILSKWVGEAEKQLRLLFDEAKRLQPSIIFFDEIDGLAPVRSSKQDYIHSSIVSTLLALMDGLDSRGQVVVIGATNRIDSIDPALRRPGRFDRELLFTLPSKKARKEILQIHTKNWVPQIPDDLKNYISLKSVGYCGADIKALCAESALNALKRSYPQVYTSQSRLVLELDTVEVTKVDFLRAMKSIVPASHRNAVIHASPLPTQLAPCLSQKLEMVLRICTDAFPLCIKTLEDKVDNEDLVIETGPILDDFEGVDEKTFESNSNDFFINPPTFRPWVLIHGQKGMGQNLIASAVLYSLEEFPLFSLRYENLISNTSSRSEIEAIINIIADSRKNSPSILWLPNLDEWFEKSTDLMKSTLISLLNEIPSSVYVFVLATCNYSSEELPQEFTELFADYRFEVSSPSKDERVEMFKPILADIVRSPLKKTKVKKVYPTLRLAPPKEQKSSEIEPSKEKKLQKQEKVYLKDLRSALREIITRIMANKVYTVFLKPSNEEQRKLIPDSSNEEDVKIYLVDILFKLEAKKYNTVKEFAKDIEKIVRNAESYIKQPAKYIDRLTVKSKGNALYDSVRQAIKLQISEELARKCKHIAKRRMLHAPQHQDSDEGTEEVTEVGPGTKEKDPIIIDEQMTDAPAEGGEPNDKQMDISDPVVSTIETTPVTTTTTDSNPSTSNSIENTCVLTTTAPPVAEYHTPEAEQQTIALLPPIATSSVALEIPIIVEEEVEQPEVPVCVDHDRMNNWFDNLIALTESTSLEALDKVFSVVYKSIYRYRFTADRNPLMEELERYGRTFEKK</sequence>
<dbReference type="GeneID" id="8848115"/>
<dbReference type="VEuPathDB" id="AmoebaDB:NAEGRDRAFT_68098"/>
<dbReference type="InterPro" id="IPR003959">
    <property type="entry name" value="ATPase_AAA_core"/>
</dbReference>
<dbReference type="EMBL" id="GG738870">
    <property type="protein sequence ID" value="EFC44029.1"/>
    <property type="molecule type" value="Genomic_DNA"/>
</dbReference>
<dbReference type="RefSeq" id="XP_002676773.1">
    <property type="nucleotide sequence ID" value="XM_002676727.1"/>
</dbReference>
<dbReference type="Pfam" id="PF00004">
    <property type="entry name" value="AAA"/>
    <property type="match status" value="2"/>
</dbReference>
<evidence type="ECO:0000259" key="7">
    <source>
        <dbReference type="PROSITE" id="PS50014"/>
    </source>
</evidence>
<keyword evidence="9" id="KW-1185">Reference proteome</keyword>
<dbReference type="Gene3D" id="1.10.8.60">
    <property type="match status" value="1"/>
</dbReference>
<feature type="region of interest" description="Disordered" evidence="6">
    <location>
        <begin position="187"/>
        <end position="332"/>
    </location>
</feature>
<dbReference type="eggNOG" id="KOG0732">
    <property type="taxonomic scope" value="Eukaryota"/>
</dbReference>
<evidence type="ECO:0000256" key="5">
    <source>
        <dbReference type="PROSITE-ProRule" id="PRU00035"/>
    </source>
</evidence>
<dbReference type="GO" id="GO:0006337">
    <property type="term" value="P:nucleosome disassembly"/>
    <property type="evidence" value="ECO:0007669"/>
    <property type="project" value="TreeGrafter"/>
</dbReference>
<evidence type="ECO:0000256" key="6">
    <source>
        <dbReference type="SAM" id="MobiDB-lite"/>
    </source>
</evidence>
<feature type="region of interest" description="Disordered" evidence="6">
    <location>
        <begin position="1"/>
        <end position="164"/>
    </location>
</feature>
<dbReference type="InterPro" id="IPR003960">
    <property type="entry name" value="ATPase_AAA_CS"/>
</dbReference>
<feature type="compositionally biased region" description="Basic residues" evidence="6">
    <location>
        <begin position="37"/>
        <end position="48"/>
    </location>
</feature>
<dbReference type="GO" id="GO:0042393">
    <property type="term" value="F:histone binding"/>
    <property type="evidence" value="ECO:0007669"/>
    <property type="project" value="TreeGrafter"/>
</dbReference>
<evidence type="ECO:0000256" key="2">
    <source>
        <dbReference type="ARBA" id="ARBA00022741"/>
    </source>
</evidence>
<dbReference type="Gene3D" id="1.20.920.10">
    <property type="entry name" value="Bromodomain-like"/>
    <property type="match status" value="1"/>
</dbReference>
<dbReference type="SUPFAM" id="SSF52540">
    <property type="entry name" value="P-loop containing nucleoside triphosphate hydrolases"/>
    <property type="match status" value="2"/>
</dbReference>
<organism evidence="9">
    <name type="scientific">Naegleria gruberi</name>
    <name type="common">Amoeba</name>
    <dbReference type="NCBI Taxonomy" id="5762"/>
    <lineage>
        <taxon>Eukaryota</taxon>
        <taxon>Discoba</taxon>
        <taxon>Heterolobosea</taxon>
        <taxon>Tetramitia</taxon>
        <taxon>Eutetramitia</taxon>
        <taxon>Vahlkampfiidae</taxon>
        <taxon>Naegleria</taxon>
    </lineage>
</organism>
<feature type="compositionally biased region" description="Basic residues" evidence="6">
    <location>
        <begin position="1"/>
        <end position="10"/>
    </location>
</feature>
<dbReference type="Pfam" id="PF00439">
    <property type="entry name" value="Bromodomain"/>
    <property type="match status" value="1"/>
</dbReference>
<dbReference type="SUPFAM" id="SSF47370">
    <property type="entry name" value="Bromodomain"/>
    <property type="match status" value="1"/>
</dbReference>
<dbReference type="KEGG" id="ngr:NAEGRDRAFT_68098"/>
<feature type="compositionally biased region" description="Acidic residues" evidence="6">
    <location>
        <begin position="241"/>
        <end position="265"/>
    </location>
</feature>
<dbReference type="GO" id="GO:0003682">
    <property type="term" value="F:chromatin binding"/>
    <property type="evidence" value="ECO:0007669"/>
    <property type="project" value="TreeGrafter"/>
</dbReference>
<protein>
    <submittedName>
        <fullName evidence="8">Predicted protein</fullName>
    </submittedName>
</protein>
<accession>D2VGU3</accession>
<proteinExistence type="inferred from homology"/>
<feature type="compositionally biased region" description="Acidic residues" evidence="6">
    <location>
        <begin position="21"/>
        <end position="31"/>
    </location>
</feature>
<keyword evidence="3" id="KW-0067">ATP-binding</keyword>
<feature type="domain" description="Bromo" evidence="7">
    <location>
        <begin position="972"/>
        <end position="1045"/>
    </location>
</feature>
<keyword evidence="4 5" id="KW-0103">Bromodomain</keyword>
<dbReference type="PROSITE" id="PS50014">
    <property type="entry name" value="BROMODOMAIN_2"/>
    <property type="match status" value="1"/>
</dbReference>
<dbReference type="FunFam" id="3.40.50.300:FF:000061">
    <property type="entry name" value="ATPase family, AAA domain-containing 2"/>
    <property type="match status" value="1"/>
</dbReference>
<evidence type="ECO:0000313" key="9">
    <source>
        <dbReference type="Proteomes" id="UP000006671"/>
    </source>
</evidence>
<comment type="similarity">
    <text evidence="1">Belongs to the AAA ATPase family.</text>
</comment>
<feature type="compositionally biased region" description="Basic residues" evidence="6">
    <location>
        <begin position="65"/>
        <end position="74"/>
    </location>
</feature>
<name>D2VGU3_NAEGR</name>
<feature type="compositionally biased region" description="Basic and acidic residues" evidence="6">
    <location>
        <begin position="140"/>
        <end position="149"/>
    </location>
</feature>
<feature type="region of interest" description="Disordered" evidence="6">
    <location>
        <begin position="1086"/>
        <end position="1111"/>
    </location>
</feature>
<dbReference type="PANTHER" id="PTHR23069:SF0">
    <property type="entry name" value="TAT-BINDING HOMOLOG 7"/>
    <property type="match status" value="1"/>
</dbReference>
<dbReference type="SMART" id="SM00382">
    <property type="entry name" value="AAA"/>
    <property type="match status" value="1"/>
</dbReference>
<dbReference type="InterPro" id="IPR003593">
    <property type="entry name" value="AAA+_ATPase"/>
</dbReference>
<dbReference type="PROSITE" id="PS00674">
    <property type="entry name" value="AAA"/>
    <property type="match status" value="1"/>
</dbReference>
<dbReference type="OMA" id="LKSVGYC"/>
<dbReference type="GO" id="GO:0005524">
    <property type="term" value="F:ATP binding"/>
    <property type="evidence" value="ECO:0007669"/>
    <property type="project" value="UniProtKB-KW"/>
</dbReference>
<feature type="compositionally biased region" description="Polar residues" evidence="6">
    <location>
        <begin position="151"/>
        <end position="164"/>
    </location>
</feature>
<evidence type="ECO:0000256" key="1">
    <source>
        <dbReference type="ARBA" id="ARBA00006914"/>
    </source>
</evidence>
<dbReference type="OrthoDB" id="5421at2759"/>
<gene>
    <name evidence="8" type="ORF">NAEGRDRAFT_68098</name>
</gene>
<evidence type="ECO:0000256" key="4">
    <source>
        <dbReference type="ARBA" id="ARBA00023117"/>
    </source>
</evidence>
<dbReference type="InterPro" id="IPR027417">
    <property type="entry name" value="P-loop_NTPase"/>
</dbReference>
<dbReference type="Proteomes" id="UP000006671">
    <property type="component" value="Unassembled WGS sequence"/>
</dbReference>
<evidence type="ECO:0000256" key="3">
    <source>
        <dbReference type="ARBA" id="ARBA00022840"/>
    </source>
</evidence>
<dbReference type="InterPro" id="IPR036427">
    <property type="entry name" value="Bromodomain-like_sf"/>
</dbReference>
<dbReference type="GO" id="GO:0016887">
    <property type="term" value="F:ATP hydrolysis activity"/>
    <property type="evidence" value="ECO:0007669"/>
    <property type="project" value="InterPro"/>
</dbReference>
<dbReference type="FunFam" id="1.10.8.60:FF:000016">
    <property type="entry name" value="ATPase family AAA domain-containing protein 2B"/>
    <property type="match status" value="1"/>
</dbReference>
<dbReference type="InterPro" id="IPR045199">
    <property type="entry name" value="ATAD2-like"/>
</dbReference>
<dbReference type="PANTHER" id="PTHR23069">
    <property type="entry name" value="AAA DOMAIN-CONTAINING"/>
    <property type="match status" value="1"/>
</dbReference>
<dbReference type="InterPro" id="IPR041569">
    <property type="entry name" value="AAA_lid_3"/>
</dbReference>
<keyword evidence="2" id="KW-0547">Nucleotide-binding</keyword>
<feature type="compositionally biased region" description="Polar residues" evidence="6">
    <location>
        <begin position="187"/>
        <end position="226"/>
    </location>
</feature>